<reference evidence="2 3" key="1">
    <citation type="submission" date="2018-03" db="EMBL/GenBank/DDBJ databases">
        <title>Draft genome sequence of Rohu Carp (Labeo rohita).</title>
        <authorList>
            <person name="Das P."/>
            <person name="Kushwaha B."/>
            <person name="Joshi C.G."/>
            <person name="Kumar D."/>
            <person name="Nagpure N.S."/>
            <person name="Sahoo L."/>
            <person name="Das S.P."/>
            <person name="Bit A."/>
            <person name="Patnaik S."/>
            <person name="Meher P.K."/>
            <person name="Jayasankar P."/>
            <person name="Koringa P.G."/>
            <person name="Patel N.V."/>
            <person name="Hinsu A.T."/>
            <person name="Kumar R."/>
            <person name="Pandey M."/>
            <person name="Agarwal S."/>
            <person name="Srivastava S."/>
            <person name="Singh M."/>
            <person name="Iquebal M.A."/>
            <person name="Jaiswal S."/>
            <person name="Angadi U.B."/>
            <person name="Kumar N."/>
            <person name="Raza M."/>
            <person name="Shah T.M."/>
            <person name="Rai A."/>
            <person name="Jena J.K."/>
        </authorList>
    </citation>
    <scope>NUCLEOTIDE SEQUENCE [LARGE SCALE GENOMIC DNA]</scope>
    <source>
        <strain evidence="2">DASCIFA01</strain>
        <tissue evidence="2">Testis</tissue>
    </source>
</reference>
<sequence length="90" mass="10590">MQQRMSRINHPFALTAKRPSDAQFQMRRQRLRAASLEASEIGQTRSGEERNWTAARQSRRNLLPFQQGRVRAEQAHPEHLQLPKQKTQEE</sequence>
<keyword evidence="3" id="KW-1185">Reference proteome</keyword>
<dbReference type="Proteomes" id="UP000290572">
    <property type="component" value="Unassembled WGS sequence"/>
</dbReference>
<accession>A0A498MYM9</accession>
<comment type="caution">
    <text evidence="2">The sequence shown here is derived from an EMBL/GenBank/DDBJ whole genome shotgun (WGS) entry which is preliminary data.</text>
</comment>
<dbReference type="AlphaFoldDB" id="A0A498MYM9"/>
<gene>
    <name evidence="2" type="ORF">ROHU_022131</name>
</gene>
<organism evidence="2 3">
    <name type="scientific">Labeo rohita</name>
    <name type="common">Indian major carp</name>
    <name type="synonym">Cyprinus rohita</name>
    <dbReference type="NCBI Taxonomy" id="84645"/>
    <lineage>
        <taxon>Eukaryota</taxon>
        <taxon>Metazoa</taxon>
        <taxon>Chordata</taxon>
        <taxon>Craniata</taxon>
        <taxon>Vertebrata</taxon>
        <taxon>Euteleostomi</taxon>
        <taxon>Actinopterygii</taxon>
        <taxon>Neopterygii</taxon>
        <taxon>Teleostei</taxon>
        <taxon>Ostariophysi</taxon>
        <taxon>Cypriniformes</taxon>
        <taxon>Cyprinidae</taxon>
        <taxon>Labeoninae</taxon>
        <taxon>Labeonini</taxon>
        <taxon>Labeo</taxon>
    </lineage>
</organism>
<evidence type="ECO:0000313" key="2">
    <source>
        <dbReference type="EMBL" id="RXN24624.1"/>
    </source>
</evidence>
<feature type="compositionally biased region" description="Basic and acidic residues" evidence="1">
    <location>
        <begin position="70"/>
        <end position="90"/>
    </location>
</feature>
<evidence type="ECO:0000256" key="1">
    <source>
        <dbReference type="SAM" id="MobiDB-lite"/>
    </source>
</evidence>
<feature type="region of interest" description="Disordered" evidence="1">
    <location>
        <begin position="60"/>
        <end position="90"/>
    </location>
</feature>
<protein>
    <submittedName>
        <fullName evidence="2">Uncharacterized protein</fullName>
    </submittedName>
</protein>
<dbReference type="EMBL" id="QBIY01012527">
    <property type="protein sequence ID" value="RXN24624.1"/>
    <property type="molecule type" value="Genomic_DNA"/>
</dbReference>
<evidence type="ECO:0000313" key="3">
    <source>
        <dbReference type="Proteomes" id="UP000290572"/>
    </source>
</evidence>
<feature type="region of interest" description="Disordered" evidence="1">
    <location>
        <begin position="1"/>
        <end position="23"/>
    </location>
</feature>
<name>A0A498MYM9_LABRO</name>
<proteinExistence type="predicted"/>